<protein>
    <submittedName>
        <fullName evidence="1">Uncharacterized protein</fullName>
    </submittedName>
</protein>
<name>A0A0A8ZZD9_ARUDO</name>
<reference evidence="1" key="2">
    <citation type="journal article" date="2015" name="Data Brief">
        <title>Shoot transcriptome of the giant reed, Arundo donax.</title>
        <authorList>
            <person name="Barrero R.A."/>
            <person name="Guerrero F.D."/>
            <person name="Moolhuijzen P."/>
            <person name="Goolsby J.A."/>
            <person name="Tidwell J."/>
            <person name="Bellgard S.E."/>
            <person name="Bellgard M.I."/>
        </authorList>
    </citation>
    <scope>NUCLEOTIDE SEQUENCE</scope>
    <source>
        <tissue evidence="1">Shoot tissue taken approximately 20 cm above the soil surface</tissue>
    </source>
</reference>
<reference evidence="1" key="1">
    <citation type="submission" date="2014-09" db="EMBL/GenBank/DDBJ databases">
        <authorList>
            <person name="Magalhaes I.L.F."/>
            <person name="Oliveira U."/>
            <person name="Santos F.R."/>
            <person name="Vidigal T.H.D.A."/>
            <person name="Brescovit A.D."/>
            <person name="Santos A.J."/>
        </authorList>
    </citation>
    <scope>NUCLEOTIDE SEQUENCE</scope>
    <source>
        <tissue evidence="1">Shoot tissue taken approximately 20 cm above the soil surface</tissue>
    </source>
</reference>
<dbReference type="AlphaFoldDB" id="A0A0A8ZZD9"/>
<dbReference type="EMBL" id="GBRH01253111">
    <property type="protein sequence ID" value="JAD44784.1"/>
    <property type="molecule type" value="Transcribed_RNA"/>
</dbReference>
<organism evidence="1">
    <name type="scientific">Arundo donax</name>
    <name type="common">Giant reed</name>
    <name type="synonym">Donax arundinaceus</name>
    <dbReference type="NCBI Taxonomy" id="35708"/>
    <lineage>
        <taxon>Eukaryota</taxon>
        <taxon>Viridiplantae</taxon>
        <taxon>Streptophyta</taxon>
        <taxon>Embryophyta</taxon>
        <taxon>Tracheophyta</taxon>
        <taxon>Spermatophyta</taxon>
        <taxon>Magnoliopsida</taxon>
        <taxon>Liliopsida</taxon>
        <taxon>Poales</taxon>
        <taxon>Poaceae</taxon>
        <taxon>PACMAD clade</taxon>
        <taxon>Arundinoideae</taxon>
        <taxon>Arundineae</taxon>
        <taxon>Arundo</taxon>
    </lineage>
</organism>
<proteinExistence type="predicted"/>
<evidence type="ECO:0000313" key="1">
    <source>
        <dbReference type="EMBL" id="JAD44784.1"/>
    </source>
</evidence>
<accession>A0A0A8ZZD9</accession>
<sequence>MAKLARGSSIVGKDRSGVVCSLQLAAAAARFGNRSGGV</sequence>